<comment type="caution">
    <text evidence="2">The sequence shown here is derived from an EMBL/GenBank/DDBJ whole genome shotgun (WGS) entry which is preliminary data.</text>
</comment>
<evidence type="ECO:0008006" key="4">
    <source>
        <dbReference type="Google" id="ProtNLM"/>
    </source>
</evidence>
<feature type="transmembrane region" description="Helical" evidence="1">
    <location>
        <begin position="27"/>
        <end position="44"/>
    </location>
</feature>
<keyword evidence="1" id="KW-1133">Transmembrane helix</keyword>
<feature type="transmembrane region" description="Helical" evidence="1">
    <location>
        <begin position="51"/>
        <end position="70"/>
    </location>
</feature>
<feature type="transmembrane region" description="Helical" evidence="1">
    <location>
        <begin position="131"/>
        <end position="147"/>
    </location>
</feature>
<evidence type="ECO:0000313" key="3">
    <source>
        <dbReference type="Proteomes" id="UP000247681"/>
    </source>
</evidence>
<feature type="transmembrane region" description="Helical" evidence="1">
    <location>
        <begin position="90"/>
        <end position="119"/>
    </location>
</feature>
<keyword evidence="1" id="KW-0812">Transmembrane</keyword>
<sequence>MKIAPAILLCCLILIFFQDIKYRRIHIILPIVIFGISFLIVPLKKYDLVEIFLFNTGFFFITLGILTLYMSLKSKKFLNPFEHYFGLGDLLFYVAITPLFLLKNYILYFILSMLFAILMQLGLKKFIKEESVPLAGFSALFLFIILLKDSLIDFQKITLL</sequence>
<name>A0A2V4BVW7_9FLAO</name>
<accession>A0A2V4BVW7</accession>
<dbReference type="AlphaFoldDB" id="A0A2V4BVW7"/>
<dbReference type="OrthoDB" id="1161290at2"/>
<keyword evidence="3" id="KW-1185">Reference proteome</keyword>
<organism evidence="2 3">
    <name type="scientific">Flavobacterium hydrophilum</name>
    <dbReference type="NCBI Taxonomy" id="2211445"/>
    <lineage>
        <taxon>Bacteria</taxon>
        <taxon>Pseudomonadati</taxon>
        <taxon>Bacteroidota</taxon>
        <taxon>Flavobacteriia</taxon>
        <taxon>Flavobacteriales</taxon>
        <taxon>Flavobacteriaceae</taxon>
        <taxon>Flavobacterium</taxon>
    </lineage>
</organism>
<keyword evidence="1" id="KW-0472">Membrane</keyword>
<protein>
    <recommendedName>
        <fullName evidence="4">Prepilin type IV endopeptidase peptidase domain-containing protein</fullName>
    </recommendedName>
</protein>
<dbReference type="Proteomes" id="UP000247681">
    <property type="component" value="Unassembled WGS sequence"/>
</dbReference>
<proteinExistence type="predicted"/>
<reference evidence="2 3" key="1">
    <citation type="submission" date="2018-05" db="EMBL/GenBank/DDBJ databases">
        <title>Flavobacterium sp. strain IMCC34758, incomplete genome.</title>
        <authorList>
            <person name="Joung Y."/>
        </authorList>
    </citation>
    <scope>NUCLEOTIDE SEQUENCE [LARGE SCALE GENOMIC DNA]</scope>
    <source>
        <strain evidence="2 3">IMCC34758</strain>
    </source>
</reference>
<dbReference type="EMBL" id="QJHL01000008">
    <property type="protein sequence ID" value="PXY43138.1"/>
    <property type="molecule type" value="Genomic_DNA"/>
</dbReference>
<evidence type="ECO:0000313" key="2">
    <source>
        <dbReference type="EMBL" id="PXY43138.1"/>
    </source>
</evidence>
<evidence type="ECO:0000256" key="1">
    <source>
        <dbReference type="SAM" id="Phobius"/>
    </source>
</evidence>
<gene>
    <name evidence="2" type="ORF">DMB68_22335</name>
</gene>